<proteinExistence type="inferred from homology"/>
<dbReference type="PANTHER" id="PTHR34218">
    <property type="entry name" value="PEPTIDASE S45 PENICILLIN AMIDASE"/>
    <property type="match status" value="1"/>
</dbReference>
<dbReference type="InterPro" id="IPR043146">
    <property type="entry name" value="Penicillin_amidase_N_B-knob"/>
</dbReference>
<dbReference type="RefSeq" id="WP_317489101.1">
    <property type="nucleotide sequence ID" value="NZ_CP136051.1"/>
</dbReference>
<keyword evidence="2 5" id="KW-0378">Hydrolase</keyword>
<keyword evidence="4" id="KW-0472">Membrane</keyword>
<evidence type="ECO:0000313" key="6">
    <source>
        <dbReference type="Proteomes" id="UP001302349"/>
    </source>
</evidence>
<dbReference type="PANTHER" id="PTHR34218:SF5">
    <property type="entry name" value="PENICILLIN ACYLASE FAMILY PROTEIN"/>
    <property type="match status" value="1"/>
</dbReference>
<dbReference type="SUPFAM" id="SSF56235">
    <property type="entry name" value="N-terminal nucleophile aminohydrolases (Ntn hydrolases)"/>
    <property type="match status" value="1"/>
</dbReference>
<reference evidence="5 6" key="1">
    <citation type="journal article" date="2023" name="Microbiol. Resour. Announc.">
        <title>Complete Genome Sequence of Imperialibacter roseus strain P4T.</title>
        <authorList>
            <person name="Tizabi D.R."/>
            <person name="Bachvaroff T."/>
            <person name="Hill R.T."/>
        </authorList>
    </citation>
    <scope>NUCLEOTIDE SEQUENCE [LARGE SCALE GENOMIC DNA]</scope>
    <source>
        <strain evidence="5 6">P4T</strain>
    </source>
</reference>
<dbReference type="EC" id="3.5.1.-" evidence="5"/>
<dbReference type="CDD" id="cd03747">
    <property type="entry name" value="Ntn_PGA_like"/>
    <property type="match status" value="1"/>
</dbReference>
<dbReference type="PIRSF" id="PIRSF001227">
    <property type="entry name" value="Pen_acylase"/>
    <property type="match status" value="1"/>
</dbReference>
<dbReference type="Gene3D" id="2.30.120.10">
    <property type="match status" value="1"/>
</dbReference>
<dbReference type="Gene3D" id="1.10.439.10">
    <property type="entry name" value="Penicillin Amidohydrolase, domain 1"/>
    <property type="match status" value="1"/>
</dbReference>
<protein>
    <submittedName>
        <fullName evidence="5">Penicillin acylase family protein</fullName>
        <ecNumber evidence="5">3.5.1.-</ecNumber>
    </submittedName>
</protein>
<evidence type="ECO:0000256" key="1">
    <source>
        <dbReference type="ARBA" id="ARBA00006586"/>
    </source>
</evidence>
<dbReference type="InterPro" id="IPR023343">
    <property type="entry name" value="Penicillin_amidase_dom1"/>
</dbReference>
<evidence type="ECO:0000256" key="4">
    <source>
        <dbReference type="SAM" id="Phobius"/>
    </source>
</evidence>
<dbReference type="InterPro" id="IPR043147">
    <property type="entry name" value="Penicillin_amidase_A-knob"/>
</dbReference>
<accession>A0ABZ0IMW1</accession>
<name>A0ABZ0IMW1_9BACT</name>
<evidence type="ECO:0000313" key="5">
    <source>
        <dbReference type="EMBL" id="WOK06377.1"/>
    </source>
</evidence>
<dbReference type="InterPro" id="IPR002692">
    <property type="entry name" value="S45"/>
</dbReference>
<dbReference type="InterPro" id="IPR014395">
    <property type="entry name" value="Pen/GL7ACA/AHL_acylase"/>
</dbReference>
<sequence length="798" mass="90046">MKTIKRLLKGILVLIILLVISLYFYLQHIKPKYKGDLTLSPLENKAEVWFDSYGIPHIYAENKGDLYLAMGYLHAQERLFQMELVRRIAPGKLSEILGKDLLPTDKFFRTLGIHLSSQEAAQKLRTQTTNPTLKEAEAYLRGINEFLEKGPTPLEYELLGIEKTPFTLEDIYNAVGYMSFSFAAAHKTDPLVSFINAELGASYLKDLGLKADTTRQMIPSYFGDPIGLNEKSSAMLLEMLNQLPVSPFIGSNGWVLGPSKTKSGKVLFANDPHIGFSQPSVWYEAYLETPDFQLYGYHLAGYPFAILGHNRQVAVGLTMLENDDVDFFRETENEADSNQYLYKGEWKSFDYRDEIIKVKDEEDIVFQVKTSLHGPVVNGVLGEIVGPDPVAMWWTYNKLPNQVLDATRKLNNAQSPEDVTDALKLIHAPGLNVMYGDAKGNVAWWATARLIKRPEHVNSFTILNGSTGEDDPLGYFDFSSNPHSVNPPAGYVFSANNQPDSVNGYYYPGYYLPEDRARRIKQMIDSKNDWDSEDVKKMLMDETSPAVTQNIGVLLTAMENASLAGNDQKALELLRAWDGKFGGQTAAPIIYTRWLYTILEKAMKDELGQDKFDLFMSTTDLRKRTFPLLIANDSSSWWYNADKKTVEPRQDVIYGALISAVASLEDDLGKNIDKWKWENIHTLTHNHALGVVPLLGKVLNVGDFHVSSGEEVINNWGYPVTSENKYRVSFGPSTRRVVDFSDIENSESILPTGQSGVFHSRHYDDQAQMYVEGKFRKMTINKKELTTSGKLLMLLPDK</sequence>
<keyword evidence="4" id="KW-0812">Transmembrane</keyword>
<keyword evidence="4" id="KW-1133">Transmembrane helix</keyword>
<dbReference type="Proteomes" id="UP001302349">
    <property type="component" value="Chromosome"/>
</dbReference>
<feature type="transmembrane region" description="Helical" evidence="4">
    <location>
        <begin position="7"/>
        <end position="26"/>
    </location>
</feature>
<dbReference type="Gene3D" id="3.60.20.10">
    <property type="entry name" value="Glutamine Phosphoribosylpyrophosphate, subunit 1, domain 1"/>
    <property type="match status" value="1"/>
</dbReference>
<keyword evidence="6" id="KW-1185">Reference proteome</keyword>
<dbReference type="Gene3D" id="1.10.1400.10">
    <property type="match status" value="1"/>
</dbReference>
<gene>
    <name evidence="5" type="ORF">RT717_25205</name>
</gene>
<dbReference type="GO" id="GO:0016787">
    <property type="term" value="F:hydrolase activity"/>
    <property type="evidence" value="ECO:0007669"/>
    <property type="project" value="UniProtKB-KW"/>
</dbReference>
<dbReference type="EMBL" id="CP136051">
    <property type="protein sequence ID" value="WOK06377.1"/>
    <property type="molecule type" value="Genomic_DNA"/>
</dbReference>
<evidence type="ECO:0000256" key="2">
    <source>
        <dbReference type="ARBA" id="ARBA00022801"/>
    </source>
</evidence>
<dbReference type="InterPro" id="IPR029055">
    <property type="entry name" value="Ntn_hydrolases_N"/>
</dbReference>
<keyword evidence="3" id="KW-0865">Zymogen</keyword>
<organism evidence="5 6">
    <name type="scientific">Imperialibacter roseus</name>
    <dbReference type="NCBI Taxonomy" id="1324217"/>
    <lineage>
        <taxon>Bacteria</taxon>
        <taxon>Pseudomonadati</taxon>
        <taxon>Bacteroidota</taxon>
        <taxon>Cytophagia</taxon>
        <taxon>Cytophagales</taxon>
        <taxon>Flammeovirgaceae</taxon>
        <taxon>Imperialibacter</taxon>
    </lineage>
</organism>
<dbReference type="Pfam" id="PF01804">
    <property type="entry name" value="Penicil_amidase"/>
    <property type="match status" value="1"/>
</dbReference>
<comment type="similarity">
    <text evidence="1">Belongs to the peptidase S45 family.</text>
</comment>
<evidence type="ECO:0000256" key="3">
    <source>
        <dbReference type="ARBA" id="ARBA00023145"/>
    </source>
</evidence>